<accession>A0A5C3Q1E7</accession>
<reference evidence="1 2" key="1">
    <citation type="journal article" date="2019" name="Nat. Ecol. Evol.">
        <title>Megaphylogeny resolves global patterns of mushroom evolution.</title>
        <authorList>
            <person name="Varga T."/>
            <person name="Krizsan K."/>
            <person name="Foldi C."/>
            <person name="Dima B."/>
            <person name="Sanchez-Garcia M."/>
            <person name="Sanchez-Ramirez S."/>
            <person name="Szollosi G.J."/>
            <person name="Szarkandi J.G."/>
            <person name="Papp V."/>
            <person name="Albert L."/>
            <person name="Andreopoulos W."/>
            <person name="Angelini C."/>
            <person name="Antonin V."/>
            <person name="Barry K.W."/>
            <person name="Bougher N.L."/>
            <person name="Buchanan P."/>
            <person name="Buyck B."/>
            <person name="Bense V."/>
            <person name="Catcheside P."/>
            <person name="Chovatia M."/>
            <person name="Cooper J."/>
            <person name="Damon W."/>
            <person name="Desjardin D."/>
            <person name="Finy P."/>
            <person name="Geml J."/>
            <person name="Haridas S."/>
            <person name="Hughes K."/>
            <person name="Justo A."/>
            <person name="Karasinski D."/>
            <person name="Kautmanova I."/>
            <person name="Kiss B."/>
            <person name="Kocsube S."/>
            <person name="Kotiranta H."/>
            <person name="LaButti K.M."/>
            <person name="Lechner B.E."/>
            <person name="Liimatainen K."/>
            <person name="Lipzen A."/>
            <person name="Lukacs Z."/>
            <person name="Mihaltcheva S."/>
            <person name="Morgado L.N."/>
            <person name="Niskanen T."/>
            <person name="Noordeloos M.E."/>
            <person name="Ohm R.A."/>
            <person name="Ortiz-Santana B."/>
            <person name="Ovrebo C."/>
            <person name="Racz N."/>
            <person name="Riley R."/>
            <person name="Savchenko A."/>
            <person name="Shiryaev A."/>
            <person name="Soop K."/>
            <person name="Spirin V."/>
            <person name="Szebenyi C."/>
            <person name="Tomsovsky M."/>
            <person name="Tulloss R.E."/>
            <person name="Uehling J."/>
            <person name="Grigoriev I.V."/>
            <person name="Vagvolgyi C."/>
            <person name="Papp T."/>
            <person name="Martin F.M."/>
            <person name="Miettinen O."/>
            <person name="Hibbett D.S."/>
            <person name="Nagy L.G."/>
        </authorList>
    </citation>
    <scope>NUCLEOTIDE SEQUENCE [LARGE SCALE GENOMIC DNA]</scope>
    <source>
        <strain evidence="1 2">CBS 309.79</strain>
    </source>
</reference>
<protein>
    <recommendedName>
        <fullName evidence="3">BTB domain-containing protein</fullName>
    </recommendedName>
</protein>
<evidence type="ECO:0008006" key="3">
    <source>
        <dbReference type="Google" id="ProtNLM"/>
    </source>
</evidence>
<proteinExistence type="predicted"/>
<sequence>MTTPTDPALNLATSISQNIPPNTTRSPVVWFRDGTIVVQAETTVFRAYQGILARSSSVFDDSFNMPQPEVGPMYDGVPLVITEESAVEMALFLKVLHEWSKDAIVLARLSSKYCMDNLFAAAISAIKLVYGATTLDEYLSHASCPNFLEADPGDHIAVVILARKYNVQELLPVAFYRASELTVGKIMGAYSYHAAASRRRRYDGPLRVDLSNRCTEYTIGVRISQQFEPATASRLF</sequence>
<keyword evidence="2" id="KW-1185">Reference proteome</keyword>
<gene>
    <name evidence="1" type="ORF">BDV98DRAFT_598144</name>
</gene>
<dbReference type="EMBL" id="ML178871">
    <property type="protein sequence ID" value="TFK95924.1"/>
    <property type="molecule type" value="Genomic_DNA"/>
</dbReference>
<evidence type="ECO:0000313" key="1">
    <source>
        <dbReference type="EMBL" id="TFK95924.1"/>
    </source>
</evidence>
<dbReference type="OrthoDB" id="3027208at2759"/>
<dbReference type="Proteomes" id="UP000305067">
    <property type="component" value="Unassembled WGS sequence"/>
</dbReference>
<organism evidence="1 2">
    <name type="scientific">Pterulicium gracile</name>
    <dbReference type="NCBI Taxonomy" id="1884261"/>
    <lineage>
        <taxon>Eukaryota</taxon>
        <taxon>Fungi</taxon>
        <taxon>Dikarya</taxon>
        <taxon>Basidiomycota</taxon>
        <taxon>Agaricomycotina</taxon>
        <taxon>Agaricomycetes</taxon>
        <taxon>Agaricomycetidae</taxon>
        <taxon>Agaricales</taxon>
        <taxon>Pleurotineae</taxon>
        <taxon>Pterulaceae</taxon>
        <taxon>Pterulicium</taxon>
    </lineage>
</organism>
<evidence type="ECO:0000313" key="2">
    <source>
        <dbReference type="Proteomes" id="UP000305067"/>
    </source>
</evidence>
<name>A0A5C3Q1E7_9AGAR</name>
<dbReference type="AlphaFoldDB" id="A0A5C3Q1E7"/>